<dbReference type="AlphaFoldDB" id="A0A3P6G7K2"/>
<evidence type="ECO:0000256" key="8">
    <source>
        <dbReference type="ARBA" id="ARBA00049003"/>
    </source>
</evidence>
<keyword evidence="4" id="KW-0547">Nucleotide-binding</keyword>
<dbReference type="PROSITE" id="PS00108">
    <property type="entry name" value="PROTEIN_KINASE_ST"/>
    <property type="match status" value="1"/>
</dbReference>
<dbReference type="InterPro" id="IPR011990">
    <property type="entry name" value="TPR-like_helical_dom_sf"/>
</dbReference>
<keyword evidence="6" id="KW-0067">ATP-binding</keyword>
<dbReference type="PANTHER" id="PTHR45646:SF17">
    <property type="entry name" value="PROTEIN KINASE DOMAIN-CONTAINING PROTEIN"/>
    <property type="match status" value="1"/>
</dbReference>
<dbReference type="GO" id="GO:0004674">
    <property type="term" value="F:protein serine/threonine kinase activity"/>
    <property type="evidence" value="ECO:0007669"/>
    <property type="project" value="UniProtKB-KW"/>
</dbReference>
<dbReference type="EMBL" id="LR031880">
    <property type="protein sequence ID" value="VDD61888.1"/>
    <property type="molecule type" value="Genomic_DNA"/>
</dbReference>
<evidence type="ECO:0000256" key="12">
    <source>
        <dbReference type="SAM" id="Phobius"/>
    </source>
</evidence>
<protein>
    <recommendedName>
        <fullName evidence="1">dual-specificity kinase</fullName>
        <ecNumber evidence="1">2.7.12.1</ecNumber>
    </recommendedName>
</protein>
<proteinExistence type="inferred from homology"/>
<accession>A0A3P6G7K2</accession>
<organism evidence="14">
    <name type="scientific">Brassica oleracea</name>
    <name type="common">Wild cabbage</name>
    <dbReference type="NCBI Taxonomy" id="3712"/>
    <lineage>
        <taxon>Eukaryota</taxon>
        <taxon>Viridiplantae</taxon>
        <taxon>Streptophyta</taxon>
        <taxon>Embryophyta</taxon>
        <taxon>Tracheophyta</taxon>
        <taxon>Spermatophyta</taxon>
        <taxon>Magnoliopsida</taxon>
        <taxon>eudicotyledons</taxon>
        <taxon>Gunneridae</taxon>
        <taxon>Pentapetalae</taxon>
        <taxon>rosids</taxon>
        <taxon>malvids</taxon>
        <taxon>Brassicales</taxon>
        <taxon>Brassicaceae</taxon>
        <taxon>Brassiceae</taxon>
        <taxon>Brassica</taxon>
    </lineage>
</organism>
<evidence type="ECO:0000256" key="9">
    <source>
        <dbReference type="ARBA" id="ARBA00049308"/>
    </source>
</evidence>
<evidence type="ECO:0000256" key="5">
    <source>
        <dbReference type="ARBA" id="ARBA00022777"/>
    </source>
</evidence>
<feature type="transmembrane region" description="Helical" evidence="12">
    <location>
        <begin position="473"/>
        <end position="491"/>
    </location>
</feature>
<dbReference type="EC" id="2.7.12.1" evidence="1"/>
<evidence type="ECO:0000256" key="10">
    <source>
        <dbReference type="ARBA" id="ARBA00051680"/>
    </source>
</evidence>
<comment type="similarity">
    <text evidence="7">Belongs to the protein kinase superfamily. CMGC Ser/Thr protein kinase family. Lammer subfamily.</text>
</comment>
<evidence type="ECO:0000259" key="13">
    <source>
        <dbReference type="PROSITE" id="PS50011"/>
    </source>
</evidence>
<dbReference type="InterPro" id="IPR011009">
    <property type="entry name" value="Kinase-like_dom_sf"/>
</dbReference>
<dbReference type="FunFam" id="1.10.510.10:FF:000612">
    <property type="entry name" value="Serine/threonine-protein kinase AFC2"/>
    <property type="match status" value="1"/>
</dbReference>
<dbReference type="SUPFAM" id="SSF56112">
    <property type="entry name" value="Protein kinase-like (PK-like)"/>
    <property type="match status" value="1"/>
</dbReference>
<evidence type="ECO:0000256" key="4">
    <source>
        <dbReference type="ARBA" id="ARBA00022741"/>
    </source>
</evidence>
<comment type="catalytic activity">
    <reaction evidence="8">
        <text>L-seryl-[protein] + ATP = O-phospho-L-seryl-[protein] + ADP + H(+)</text>
        <dbReference type="Rhea" id="RHEA:17989"/>
        <dbReference type="Rhea" id="RHEA-COMP:9863"/>
        <dbReference type="Rhea" id="RHEA-COMP:11604"/>
        <dbReference type="ChEBI" id="CHEBI:15378"/>
        <dbReference type="ChEBI" id="CHEBI:29999"/>
        <dbReference type="ChEBI" id="CHEBI:30616"/>
        <dbReference type="ChEBI" id="CHEBI:83421"/>
        <dbReference type="ChEBI" id="CHEBI:456216"/>
        <dbReference type="EC" id="2.7.12.1"/>
    </reaction>
</comment>
<feature type="region of interest" description="Disordered" evidence="11">
    <location>
        <begin position="619"/>
        <end position="641"/>
    </location>
</feature>
<keyword evidence="5" id="KW-0418">Kinase</keyword>
<gene>
    <name evidence="14" type="ORF">BOLC6T37341H</name>
</gene>
<dbReference type="InterPro" id="IPR000719">
    <property type="entry name" value="Prot_kinase_dom"/>
</dbReference>
<evidence type="ECO:0000256" key="7">
    <source>
        <dbReference type="ARBA" id="ARBA00037966"/>
    </source>
</evidence>
<dbReference type="Gene3D" id="1.25.40.10">
    <property type="entry name" value="Tetratricopeptide repeat domain"/>
    <property type="match status" value="1"/>
</dbReference>
<dbReference type="PANTHER" id="PTHR45646">
    <property type="entry name" value="SERINE/THREONINE-PROTEIN KINASE DOA-RELATED"/>
    <property type="match status" value="1"/>
</dbReference>
<dbReference type="InterPro" id="IPR019734">
    <property type="entry name" value="TPR_rpt"/>
</dbReference>
<dbReference type="Gene3D" id="1.10.510.10">
    <property type="entry name" value="Transferase(Phosphotransferase) domain 1"/>
    <property type="match status" value="1"/>
</dbReference>
<dbReference type="GO" id="GO:0005634">
    <property type="term" value="C:nucleus"/>
    <property type="evidence" value="ECO:0007669"/>
    <property type="project" value="TreeGrafter"/>
</dbReference>
<keyword evidence="12" id="KW-0812">Transmembrane</keyword>
<dbReference type="Pfam" id="PF00069">
    <property type="entry name" value="Pkinase"/>
    <property type="match status" value="1"/>
</dbReference>
<name>A0A3P6G7K2_BRAOL</name>
<feature type="domain" description="Protein kinase" evidence="13">
    <location>
        <begin position="129"/>
        <end position="457"/>
    </location>
</feature>
<evidence type="ECO:0000256" key="2">
    <source>
        <dbReference type="ARBA" id="ARBA00022527"/>
    </source>
</evidence>
<dbReference type="GO" id="GO:0004712">
    <property type="term" value="F:protein serine/threonine/tyrosine kinase activity"/>
    <property type="evidence" value="ECO:0007669"/>
    <property type="project" value="UniProtKB-EC"/>
</dbReference>
<keyword evidence="12" id="KW-0472">Membrane</keyword>
<dbReference type="InterPro" id="IPR008271">
    <property type="entry name" value="Ser/Thr_kinase_AS"/>
</dbReference>
<dbReference type="PROSITE" id="PS50011">
    <property type="entry name" value="PROTEIN_KINASE_DOM"/>
    <property type="match status" value="1"/>
</dbReference>
<evidence type="ECO:0000256" key="6">
    <source>
        <dbReference type="ARBA" id="ARBA00022840"/>
    </source>
</evidence>
<keyword evidence="12" id="KW-1133">Transmembrane helix</keyword>
<dbReference type="GO" id="GO:0005524">
    <property type="term" value="F:ATP binding"/>
    <property type="evidence" value="ECO:0007669"/>
    <property type="project" value="UniProtKB-KW"/>
</dbReference>
<keyword evidence="2" id="KW-0723">Serine/threonine-protein kinase</keyword>
<evidence type="ECO:0000256" key="1">
    <source>
        <dbReference type="ARBA" id="ARBA00013203"/>
    </source>
</evidence>
<dbReference type="SMART" id="SM00028">
    <property type="entry name" value="TPR"/>
    <property type="match status" value="3"/>
</dbReference>
<reference evidence="14" key="1">
    <citation type="submission" date="2018-11" db="EMBL/GenBank/DDBJ databases">
        <authorList>
            <consortium name="Genoscope - CEA"/>
            <person name="William W."/>
        </authorList>
    </citation>
    <scope>NUCLEOTIDE SEQUENCE</scope>
</reference>
<evidence type="ECO:0000256" key="3">
    <source>
        <dbReference type="ARBA" id="ARBA00022679"/>
    </source>
</evidence>
<comment type="catalytic activity">
    <reaction evidence="10">
        <text>L-tyrosyl-[protein] + ATP = O-phospho-L-tyrosyl-[protein] + ADP + H(+)</text>
        <dbReference type="Rhea" id="RHEA:10596"/>
        <dbReference type="Rhea" id="RHEA-COMP:10136"/>
        <dbReference type="Rhea" id="RHEA-COMP:20101"/>
        <dbReference type="ChEBI" id="CHEBI:15378"/>
        <dbReference type="ChEBI" id="CHEBI:30616"/>
        <dbReference type="ChEBI" id="CHEBI:46858"/>
        <dbReference type="ChEBI" id="CHEBI:61978"/>
        <dbReference type="ChEBI" id="CHEBI:456216"/>
        <dbReference type="EC" id="2.7.12.1"/>
    </reaction>
</comment>
<dbReference type="Gene3D" id="3.30.200.20">
    <property type="entry name" value="Phosphorylase Kinase, domain 1"/>
    <property type="match status" value="1"/>
</dbReference>
<evidence type="ECO:0000256" key="11">
    <source>
        <dbReference type="SAM" id="MobiDB-lite"/>
    </source>
</evidence>
<sequence length="860" mass="98643">MQSSVHREKASSIAMILETRRNVEFPHRNVDKRPRKRPRLAWDAPPLPPPSTVFHPPLYYGPEFAGGLVPSFGYPNMFYNGLPRQGSPPWRPDDKDGHFSFVVGDTLTPRCESFNILSVSSSTLSMDGDQILSKMGEGTFGQVLECFDDKHKEAVAIKVIRSVPKYREAAMIEIDVLQRLARHDVGGSRCVQIRNWFDYRNHICIVFEKLGPSLYDFLRKNSYRSFPIDLVRELGRQLLESVAYMHDLRLIHTDLKPENILLVSSEYIKIPDYKFLSRPTRDGSYFKNLPKSSAIKLIDFGSTTLEHQDHSHIVSTRHYRAPEVILGVGWNYPCDLWSIGCILVELCSGEALFQTHENLEHLAMMERVLGPLPPQMVLRADRRSDRYLRRGAKLDWPEGATSRDSLKAVWKLPRLPNLIMQHVDHSAGDLIDLLLGLLRYDPTERLKAREALNHPFFTRSREQKMKRKRERHVPCLVFFSLLLCLFLVFIFRPPRPRLSFGGCLKRVITVTLQLKVSVIVSGFEGTRFISMMESVGRLQPFHLSFPKHPTFAPFRPLIRANSSFKHTPIKASSSKSQNPITPLQKSTPFRLFKSTCITLTTAAALLFVNLQLKPPAIAAPVAPPPSTESKEQHVTLEEEERALEEHLATHPPDVDSLRSLMEVKIRSRKLTEAVEVVDRLIKLEPEEPEWPVLKANIFTYSGEIDSAKASFEEILAKDPLRVEAYHGLVMAYSDAGLDLNEVESRIEEAMLRCKKENNHNDFRDFKLLLAQIRVIEGKHGEALKLYRELVKEEPADFRPYLCQGVIYTLLKKKDKAEEQFDKFRELVPENHPYREYFMDNLIASKLFSEKTQREMAGSES</sequence>
<dbReference type="SUPFAM" id="SSF48452">
    <property type="entry name" value="TPR-like"/>
    <property type="match status" value="1"/>
</dbReference>
<dbReference type="CDD" id="cd14134">
    <property type="entry name" value="PKc_CLK"/>
    <property type="match status" value="1"/>
</dbReference>
<keyword evidence="3" id="KW-0808">Transferase</keyword>
<evidence type="ECO:0000313" key="14">
    <source>
        <dbReference type="EMBL" id="VDD61888.1"/>
    </source>
</evidence>
<dbReference type="InterPro" id="IPR051175">
    <property type="entry name" value="CLK_kinases"/>
</dbReference>
<dbReference type="SMART" id="SM00220">
    <property type="entry name" value="S_TKc"/>
    <property type="match status" value="1"/>
</dbReference>
<comment type="catalytic activity">
    <reaction evidence="9">
        <text>L-threonyl-[protein] + ATP = O-phospho-L-threonyl-[protein] + ADP + H(+)</text>
        <dbReference type="Rhea" id="RHEA:46608"/>
        <dbReference type="Rhea" id="RHEA-COMP:11060"/>
        <dbReference type="Rhea" id="RHEA-COMP:11605"/>
        <dbReference type="ChEBI" id="CHEBI:15378"/>
        <dbReference type="ChEBI" id="CHEBI:30013"/>
        <dbReference type="ChEBI" id="CHEBI:30616"/>
        <dbReference type="ChEBI" id="CHEBI:61977"/>
        <dbReference type="ChEBI" id="CHEBI:456216"/>
        <dbReference type="EC" id="2.7.12.1"/>
    </reaction>
</comment>